<dbReference type="EMBL" id="JOJR01000332">
    <property type="protein sequence ID" value="RCN39553.1"/>
    <property type="molecule type" value="Genomic_DNA"/>
</dbReference>
<feature type="non-terminal residue" evidence="1">
    <location>
        <position position="1"/>
    </location>
</feature>
<name>A0A368G549_ANCCA</name>
<accession>A0A368G549</accession>
<evidence type="ECO:0000313" key="1">
    <source>
        <dbReference type="EMBL" id="RCN39553.1"/>
    </source>
</evidence>
<keyword evidence="2" id="KW-1185">Reference proteome</keyword>
<protein>
    <submittedName>
        <fullName evidence="1">Uncharacterized protein</fullName>
    </submittedName>
</protein>
<dbReference type="OrthoDB" id="5821057at2759"/>
<dbReference type="AlphaFoldDB" id="A0A368G549"/>
<dbReference type="Proteomes" id="UP000252519">
    <property type="component" value="Unassembled WGS sequence"/>
</dbReference>
<comment type="caution">
    <text evidence="1">The sequence shown here is derived from an EMBL/GenBank/DDBJ whole genome shotgun (WGS) entry which is preliminary data.</text>
</comment>
<proteinExistence type="predicted"/>
<evidence type="ECO:0000313" key="2">
    <source>
        <dbReference type="Proteomes" id="UP000252519"/>
    </source>
</evidence>
<sequence>LRWIGIIQIRPIQNRQQICGLPSNIATLPDYAQVELRDLWGSYVQGVPCDKELAIQQDVLNVVDTFSREFTEKRMCFVGIIANNSVRRSLVPAATTPLEYDDDPSSTTPFPMLIGSDSIRLHRKRRPKAQDYDEVVFHSRK</sequence>
<reference evidence="1 2" key="1">
    <citation type="submission" date="2014-10" db="EMBL/GenBank/DDBJ databases">
        <title>Draft genome of the hookworm Ancylostoma caninum.</title>
        <authorList>
            <person name="Mitreva M."/>
        </authorList>
    </citation>
    <scope>NUCLEOTIDE SEQUENCE [LARGE SCALE GENOMIC DNA]</scope>
    <source>
        <strain evidence="1 2">Baltimore</strain>
    </source>
</reference>
<organism evidence="1 2">
    <name type="scientific">Ancylostoma caninum</name>
    <name type="common">Dog hookworm</name>
    <dbReference type="NCBI Taxonomy" id="29170"/>
    <lineage>
        <taxon>Eukaryota</taxon>
        <taxon>Metazoa</taxon>
        <taxon>Ecdysozoa</taxon>
        <taxon>Nematoda</taxon>
        <taxon>Chromadorea</taxon>
        <taxon>Rhabditida</taxon>
        <taxon>Rhabditina</taxon>
        <taxon>Rhabditomorpha</taxon>
        <taxon>Strongyloidea</taxon>
        <taxon>Ancylostomatidae</taxon>
        <taxon>Ancylostomatinae</taxon>
        <taxon>Ancylostoma</taxon>
    </lineage>
</organism>
<gene>
    <name evidence="1" type="ORF">ANCCAN_14525</name>
</gene>